<dbReference type="InterPro" id="IPR003960">
    <property type="entry name" value="ATPase_AAA_CS"/>
</dbReference>
<dbReference type="InterPro" id="IPR041569">
    <property type="entry name" value="AAA_lid_3"/>
</dbReference>
<dbReference type="OrthoDB" id="27435at2759"/>
<dbReference type="PANTHER" id="PTHR23077">
    <property type="entry name" value="AAA-FAMILY ATPASE"/>
    <property type="match status" value="1"/>
</dbReference>
<reference evidence="6" key="1">
    <citation type="journal article" date="2020" name="Stud. Mycol.">
        <title>101 Dothideomycetes genomes: A test case for predicting lifestyles and emergence of pathogens.</title>
        <authorList>
            <person name="Haridas S."/>
            <person name="Albert R."/>
            <person name="Binder M."/>
            <person name="Bloem J."/>
            <person name="LaButti K."/>
            <person name="Salamov A."/>
            <person name="Andreopoulos B."/>
            <person name="Baker S."/>
            <person name="Barry K."/>
            <person name="Bills G."/>
            <person name="Bluhm B."/>
            <person name="Cannon C."/>
            <person name="Castanera R."/>
            <person name="Culley D."/>
            <person name="Daum C."/>
            <person name="Ezra D."/>
            <person name="Gonzalez J."/>
            <person name="Henrissat B."/>
            <person name="Kuo A."/>
            <person name="Liang C."/>
            <person name="Lipzen A."/>
            <person name="Lutzoni F."/>
            <person name="Magnuson J."/>
            <person name="Mondo S."/>
            <person name="Nolan M."/>
            <person name="Ohm R."/>
            <person name="Pangilinan J."/>
            <person name="Park H.-J."/>
            <person name="Ramirez L."/>
            <person name="Alfaro M."/>
            <person name="Sun H."/>
            <person name="Tritt A."/>
            <person name="Yoshinaga Y."/>
            <person name="Zwiers L.-H."/>
            <person name="Turgeon B."/>
            <person name="Goodwin S."/>
            <person name="Spatafora J."/>
            <person name="Crous P."/>
            <person name="Grigoriev I."/>
        </authorList>
    </citation>
    <scope>NUCLEOTIDE SEQUENCE [LARGE SCALE GENOMIC DNA]</scope>
    <source>
        <strain evidence="6">CECT 20119</strain>
    </source>
</reference>
<keyword evidence="1" id="KW-0677">Repeat</keyword>
<dbReference type="PROSITE" id="PS00674">
    <property type="entry name" value="AAA"/>
    <property type="match status" value="1"/>
</dbReference>
<evidence type="ECO:0000259" key="4">
    <source>
        <dbReference type="SMART" id="SM00382"/>
    </source>
</evidence>
<dbReference type="PANTHER" id="PTHR23077:SF27">
    <property type="entry name" value="ATPASE FAMILY GENE 2 PROTEIN HOMOLOG A"/>
    <property type="match status" value="1"/>
</dbReference>
<feature type="domain" description="AAA+ ATPase" evidence="4">
    <location>
        <begin position="545"/>
        <end position="680"/>
    </location>
</feature>
<evidence type="ECO:0000256" key="2">
    <source>
        <dbReference type="ARBA" id="ARBA00022741"/>
    </source>
</evidence>
<accession>A0A6A6GL98</accession>
<protein>
    <submittedName>
        <fullName evidence="5">P-loop containing nucleoside triphosphate hydrolase protein</fullName>
    </submittedName>
</protein>
<proteinExistence type="predicted"/>
<gene>
    <name evidence="5" type="ORF">BDZ85DRAFT_50760</name>
</gene>
<evidence type="ECO:0000313" key="5">
    <source>
        <dbReference type="EMBL" id="KAF2226505.1"/>
    </source>
</evidence>
<dbReference type="Proteomes" id="UP000799538">
    <property type="component" value="Unassembled WGS sequence"/>
</dbReference>
<evidence type="ECO:0000256" key="1">
    <source>
        <dbReference type="ARBA" id="ARBA00022737"/>
    </source>
</evidence>
<dbReference type="FunFam" id="3.40.50.300:FF:000018">
    <property type="entry name" value="Cell division control 48"/>
    <property type="match status" value="1"/>
</dbReference>
<dbReference type="CDD" id="cd19511">
    <property type="entry name" value="RecA-like_CDC48_r2-like"/>
    <property type="match status" value="1"/>
</dbReference>
<dbReference type="InterPro" id="IPR003593">
    <property type="entry name" value="AAA+_ATPase"/>
</dbReference>
<dbReference type="SMART" id="SM00382">
    <property type="entry name" value="AAA"/>
    <property type="match status" value="2"/>
</dbReference>
<feature type="domain" description="AAA+ ATPase" evidence="4">
    <location>
        <begin position="239"/>
        <end position="371"/>
    </location>
</feature>
<name>A0A6A6GL98_9PEZI</name>
<dbReference type="GO" id="GO:0016887">
    <property type="term" value="F:ATP hydrolysis activity"/>
    <property type="evidence" value="ECO:0007669"/>
    <property type="project" value="InterPro"/>
</dbReference>
<dbReference type="GO" id="GO:0005524">
    <property type="term" value="F:ATP binding"/>
    <property type="evidence" value="ECO:0007669"/>
    <property type="project" value="UniProtKB-KW"/>
</dbReference>
<evidence type="ECO:0000313" key="6">
    <source>
        <dbReference type="Proteomes" id="UP000799538"/>
    </source>
</evidence>
<keyword evidence="6" id="KW-1185">Reference proteome</keyword>
<keyword evidence="2" id="KW-0547">Nucleotide-binding</keyword>
<sequence length="783" mass="85864">MAAEELINFTVRPLPRGTSLDGAFRVHIASKDLEALHIRPGDLCHLYTAEGTTGTGIAWRSTDIVTKANTHPVKLTDTFRDAFNLKLGNQLTITKSPAQIYHADRVVVTDVSDHDTSDEVRDDENWSWRCGNILGNVEAIANGIAFEATSRKGLRKRFLIESINSSTRDSNALYFFNDRTELIMQDESAGPTPAPRIRSLRLLNEGIGGLDKQIESLNKRLDLLVGVIRGQRIGSALRSNAGILLWGPTGTGKSLVLRRLSQCPWRKVLRIDSSMLPGTATRSQTLITNIVTEALAQQPSLIILDNIHEIAGSQHVDSFGTTTISLLASELDRISGTRVLVVAAAPSPTDVNKDLRRPGLLEYELEIPIPDQNARIEILRTLSGTAGDDSPEFDELAENIGERTHGFVGQDLRALYRRAQDYAIERHFETESRLSGSQDGYSLTTLVNGQTSIHNHVRARPSISTISSYDPPAHEPAAEIELGLEDFERALLEVRPTAMKEVFLETPKVQWSQIGGSQSIKRLLTRAVEWPLKYKADMEELGMPATKGILLYGPPGCSKTMTAKAVATSSGLNFLAVKGAELTSMYVGESERAVREVFRKARAAAPSIIFFDEIDAIATERDAAASSGLNVLTTLLNEMDGIESLNGVLVLAATNKPETLDPALLRPGRFDALHYIGPPNEDARREIFKIRTATVPLASNVDLNFLAKNTDGFSGAEIVAMCTEATGQTMERRIELRGRGIDASDNRFKVSQEDFNFALTNAVQRITPEMVSGYEAWRAGLRG</sequence>
<dbReference type="AlphaFoldDB" id="A0A6A6GL98"/>
<dbReference type="Pfam" id="PF00004">
    <property type="entry name" value="AAA"/>
    <property type="match status" value="2"/>
</dbReference>
<dbReference type="Gene3D" id="3.40.50.300">
    <property type="entry name" value="P-loop containing nucleotide triphosphate hydrolases"/>
    <property type="match status" value="2"/>
</dbReference>
<dbReference type="GO" id="GO:0005737">
    <property type="term" value="C:cytoplasm"/>
    <property type="evidence" value="ECO:0007669"/>
    <property type="project" value="TreeGrafter"/>
</dbReference>
<dbReference type="Gene3D" id="1.10.8.60">
    <property type="match status" value="2"/>
</dbReference>
<dbReference type="SUPFAM" id="SSF52540">
    <property type="entry name" value="P-loop containing nucleoside triphosphate hydrolases"/>
    <property type="match status" value="2"/>
</dbReference>
<dbReference type="EMBL" id="ML992502">
    <property type="protein sequence ID" value="KAF2226505.1"/>
    <property type="molecule type" value="Genomic_DNA"/>
</dbReference>
<organism evidence="5 6">
    <name type="scientific">Elsinoe ampelina</name>
    <dbReference type="NCBI Taxonomy" id="302913"/>
    <lineage>
        <taxon>Eukaryota</taxon>
        <taxon>Fungi</taxon>
        <taxon>Dikarya</taxon>
        <taxon>Ascomycota</taxon>
        <taxon>Pezizomycotina</taxon>
        <taxon>Dothideomycetes</taxon>
        <taxon>Dothideomycetidae</taxon>
        <taxon>Myriangiales</taxon>
        <taxon>Elsinoaceae</taxon>
        <taxon>Elsinoe</taxon>
    </lineage>
</organism>
<dbReference type="InterPro" id="IPR050168">
    <property type="entry name" value="AAA_ATPase_domain"/>
</dbReference>
<keyword evidence="3" id="KW-0067">ATP-binding</keyword>
<keyword evidence="5" id="KW-0378">Hydrolase</keyword>
<dbReference type="InterPro" id="IPR003959">
    <property type="entry name" value="ATPase_AAA_core"/>
</dbReference>
<dbReference type="InterPro" id="IPR027417">
    <property type="entry name" value="P-loop_NTPase"/>
</dbReference>
<evidence type="ECO:0000256" key="3">
    <source>
        <dbReference type="ARBA" id="ARBA00022840"/>
    </source>
</evidence>
<dbReference type="Pfam" id="PF17862">
    <property type="entry name" value="AAA_lid_3"/>
    <property type="match status" value="2"/>
</dbReference>